<evidence type="ECO:0000256" key="1">
    <source>
        <dbReference type="ARBA" id="ARBA00001971"/>
    </source>
</evidence>
<dbReference type="SUPFAM" id="SSF48264">
    <property type="entry name" value="Cytochrome P450"/>
    <property type="match status" value="1"/>
</dbReference>
<dbReference type="InterPro" id="IPR050364">
    <property type="entry name" value="Cytochrome_P450_fung"/>
</dbReference>
<accession>A0A0C9SWC9</accession>
<dbReference type="GO" id="GO:0020037">
    <property type="term" value="F:heme binding"/>
    <property type="evidence" value="ECO:0007669"/>
    <property type="project" value="InterPro"/>
</dbReference>
<protein>
    <submittedName>
        <fullName evidence="12">Unplaced genomic scaffold PLICRscaffold_22, whole genome shotgun sequence</fullName>
    </submittedName>
</protein>
<keyword evidence="7 9" id="KW-0408">Iron</keyword>
<feature type="chain" id="PRO_5002203142" evidence="11">
    <location>
        <begin position="21"/>
        <end position="502"/>
    </location>
</feature>
<sequence>MDTVVLVALGLCLVTALSLAFTRRKHAAYPPGPPMRPLIGNILRVPAKHPWLGFTELKETYGDLVYFKGLGNSVLVLNTLKAVNDLLERRGNIYSHRPILTMVGELMGLTHGMVMMPANKTWAMHRKFARIALNPEAVKKYHPLQEDLATVLVKDIIATPEDFILHIRRASGRIVMSVTYGLPVDASYDEYVADAELAMEIICQAMAPGAHIVDIIPALKHLPRWLPFIKFHQHGDYGRQAILDSIEKPFNRVKEELKAGTARPSIVSSLLEDTDVNSEDNFQETVQWIAGVLYGAGGETVFTTVEVFMLLMARYPEKQRKAQAEIDSVVGADRLPTIADRPDLPYVEALIKETMRWYPAVPLSIARRTAEDDVYQGYLIPKGTVVFPNVWAISHDAANSKHDPADFVPERFLDDEGEVNPANYAFGFGRRLCPGKHLAENSVFIFVASILSCLDVSPPKDAHGNELPVEVTYTTGLVSCPENFRVDTVPRPSAKAKLAHYI</sequence>
<comment type="pathway">
    <text evidence="2">Secondary metabolite biosynthesis.</text>
</comment>
<reference evidence="12 13" key="1">
    <citation type="submission" date="2014-06" db="EMBL/GenBank/DDBJ databases">
        <title>Evolutionary Origins and Diversification of the Mycorrhizal Mutualists.</title>
        <authorList>
            <consortium name="DOE Joint Genome Institute"/>
            <consortium name="Mycorrhizal Genomics Consortium"/>
            <person name="Kohler A."/>
            <person name="Kuo A."/>
            <person name="Nagy L.G."/>
            <person name="Floudas D."/>
            <person name="Copeland A."/>
            <person name="Barry K.W."/>
            <person name="Cichocki N."/>
            <person name="Veneault-Fourrey C."/>
            <person name="LaButti K."/>
            <person name="Lindquist E.A."/>
            <person name="Lipzen A."/>
            <person name="Lundell T."/>
            <person name="Morin E."/>
            <person name="Murat C."/>
            <person name="Riley R."/>
            <person name="Ohm R."/>
            <person name="Sun H."/>
            <person name="Tunlid A."/>
            <person name="Henrissat B."/>
            <person name="Grigoriev I.V."/>
            <person name="Hibbett D.S."/>
            <person name="Martin F."/>
        </authorList>
    </citation>
    <scope>NUCLEOTIDE SEQUENCE [LARGE SCALE GENOMIC DNA]</scope>
    <source>
        <strain evidence="12 13">FD-325 SS-3</strain>
    </source>
</reference>
<keyword evidence="8 10" id="KW-0503">Monooxygenase</keyword>
<dbReference type="Gene3D" id="1.10.630.10">
    <property type="entry name" value="Cytochrome P450"/>
    <property type="match status" value="1"/>
</dbReference>
<evidence type="ECO:0000256" key="2">
    <source>
        <dbReference type="ARBA" id="ARBA00005179"/>
    </source>
</evidence>
<dbReference type="GO" id="GO:0016705">
    <property type="term" value="F:oxidoreductase activity, acting on paired donors, with incorporation or reduction of molecular oxygen"/>
    <property type="evidence" value="ECO:0007669"/>
    <property type="project" value="InterPro"/>
</dbReference>
<dbReference type="PANTHER" id="PTHR46300:SF7">
    <property type="entry name" value="P450, PUTATIVE (EUROFUNG)-RELATED"/>
    <property type="match status" value="1"/>
</dbReference>
<dbReference type="Pfam" id="PF00067">
    <property type="entry name" value="p450"/>
    <property type="match status" value="1"/>
</dbReference>
<comment type="similarity">
    <text evidence="3 10">Belongs to the cytochrome P450 family.</text>
</comment>
<dbReference type="OrthoDB" id="2789670at2759"/>
<evidence type="ECO:0000313" key="13">
    <source>
        <dbReference type="Proteomes" id="UP000053263"/>
    </source>
</evidence>
<keyword evidence="11" id="KW-0732">Signal</keyword>
<dbReference type="PRINTS" id="PR00385">
    <property type="entry name" value="P450"/>
</dbReference>
<feature type="signal peptide" evidence="11">
    <location>
        <begin position="1"/>
        <end position="20"/>
    </location>
</feature>
<dbReference type="InterPro" id="IPR001128">
    <property type="entry name" value="Cyt_P450"/>
</dbReference>
<dbReference type="PANTHER" id="PTHR46300">
    <property type="entry name" value="P450, PUTATIVE (EUROFUNG)-RELATED-RELATED"/>
    <property type="match status" value="1"/>
</dbReference>
<evidence type="ECO:0000256" key="10">
    <source>
        <dbReference type="RuleBase" id="RU000461"/>
    </source>
</evidence>
<dbReference type="PRINTS" id="PR00463">
    <property type="entry name" value="EP450I"/>
</dbReference>
<evidence type="ECO:0000256" key="11">
    <source>
        <dbReference type="SAM" id="SignalP"/>
    </source>
</evidence>
<keyword evidence="6 10" id="KW-0560">Oxidoreductase</keyword>
<dbReference type="HOGENOM" id="CLU_001570_2_3_1"/>
<keyword evidence="13" id="KW-1185">Reference proteome</keyword>
<dbReference type="Proteomes" id="UP000053263">
    <property type="component" value="Unassembled WGS sequence"/>
</dbReference>
<keyword evidence="4 9" id="KW-0349">Heme</keyword>
<evidence type="ECO:0000256" key="7">
    <source>
        <dbReference type="ARBA" id="ARBA00023004"/>
    </source>
</evidence>
<dbReference type="InterPro" id="IPR002401">
    <property type="entry name" value="Cyt_P450_E_grp-I"/>
</dbReference>
<evidence type="ECO:0000256" key="6">
    <source>
        <dbReference type="ARBA" id="ARBA00023002"/>
    </source>
</evidence>
<feature type="binding site" description="axial binding residue" evidence="9">
    <location>
        <position position="433"/>
    </location>
    <ligand>
        <name>heme</name>
        <dbReference type="ChEBI" id="CHEBI:30413"/>
    </ligand>
    <ligandPart>
        <name>Fe</name>
        <dbReference type="ChEBI" id="CHEBI:18248"/>
    </ligandPart>
</feature>
<gene>
    <name evidence="12" type="ORF">PLICRDRAFT_148005</name>
</gene>
<dbReference type="EMBL" id="KN832575">
    <property type="protein sequence ID" value="KII83625.1"/>
    <property type="molecule type" value="Genomic_DNA"/>
</dbReference>
<evidence type="ECO:0000256" key="4">
    <source>
        <dbReference type="ARBA" id="ARBA00022617"/>
    </source>
</evidence>
<dbReference type="GO" id="GO:0005506">
    <property type="term" value="F:iron ion binding"/>
    <property type="evidence" value="ECO:0007669"/>
    <property type="project" value="InterPro"/>
</dbReference>
<name>A0A0C9SWC9_PLICR</name>
<evidence type="ECO:0000256" key="3">
    <source>
        <dbReference type="ARBA" id="ARBA00010617"/>
    </source>
</evidence>
<evidence type="ECO:0000256" key="8">
    <source>
        <dbReference type="ARBA" id="ARBA00023033"/>
    </source>
</evidence>
<dbReference type="GO" id="GO:0004497">
    <property type="term" value="F:monooxygenase activity"/>
    <property type="evidence" value="ECO:0007669"/>
    <property type="project" value="UniProtKB-KW"/>
</dbReference>
<dbReference type="CDD" id="cd11065">
    <property type="entry name" value="CYP64-like"/>
    <property type="match status" value="1"/>
</dbReference>
<evidence type="ECO:0000256" key="5">
    <source>
        <dbReference type="ARBA" id="ARBA00022723"/>
    </source>
</evidence>
<keyword evidence="5 9" id="KW-0479">Metal-binding</keyword>
<organism evidence="12 13">
    <name type="scientific">Plicaturopsis crispa FD-325 SS-3</name>
    <dbReference type="NCBI Taxonomy" id="944288"/>
    <lineage>
        <taxon>Eukaryota</taxon>
        <taxon>Fungi</taxon>
        <taxon>Dikarya</taxon>
        <taxon>Basidiomycota</taxon>
        <taxon>Agaricomycotina</taxon>
        <taxon>Agaricomycetes</taxon>
        <taxon>Agaricomycetidae</taxon>
        <taxon>Amylocorticiales</taxon>
        <taxon>Amylocorticiaceae</taxon>
        <taxon>Plicatura</taxon>
        <taxon>Plicaturopsis crispa</taxon>
    </lineage>
</organism>
<dbReference type="AlphaFoldDB" id="A0A0C9SWC9"/>
<dbReference type="InterPro" id="IPR036396">
    <property type="entry name" value="Cyt_P450_sf"/>
</dbReference>
<comment type="cofactor">
    <cofactor evidence="1 9">
        <name>heme</name>
        <dbReference type="ChEBI" id="CHEBI:30413"/>
    </cofactor>
</comment>
<dbReference type="InterPro" id="IPR017972">
    <property type="entry name" value="Cyt_P450_CS"/>
</dbReference>
<evidence type="ECO:0000256" key="9">
    <source>
        <dbReference type="PIRSR" id="PIRSR602401-1"/>
    </source>
</evidence>
<proteinExistence type="inferred from homology"/>
<evidence type="ECO:0000313" key="12">
    <source>
        <dbReference type="EMBL" id="KII83625.1"/>
    </source>
</evidence>
<dbReference type="PROSITE" id="PS00086">
    <property type="entry name" value="CYTOCHROME_P450"/>
    <property type="match status" value="1"/>
</dbReference>